<evidence type="ECO:0000313" key="2">
    <source>
        <dbReference type="EMBL" id="MBX52758.1"/>
    </source>
</evidence>
<proteinExistence type="predicted"/>
<accession>A0A2P2PDE3</accession>
<feature type="chain" id="PRO_5015147538" evidence="1">
    <location>
        <begin position="18"/>
        <end position="46"/>
    </location>
</feature>
<keyword evidence="1" id="KW-0732">Signal</keyword>
<protein>
    <submittedName>
        <fullName evidence="2">Uncharacterized protein</fullName>
    </submittedName>
</protein>
<dbReference type="AlphaFoldDB" id="A0A2P2PDE3"/>
<evidence type="ECO:0000256" key="1">
    <source>
        <dbReference type="SAM" id="SignalP"/>
    </source>
</evidence>
<dbReference type="EMBL" id="GGEC01072274">
    <property type="protein sequence ID" value="MBX52758.1"/>
    <property type="molecule type" value="Transcribed_RNA"/>
</dbReference>
<feature type="signal peptide" evidence="1">
    <location>
        <begin position="1"/>
        <end position="17"/>
    </location>
</feature>
<name>A0A2P2PDE3_RHIMU</name>
<reference evidence="2" key="1">
    <citation type="submission" date="2018-02" db="EMBL/GenBank/DDBJ databases">
        <title>Rhizophora mucronata_Transcriptome.</title>
        <authorList>
            <person name="Meera S.P."/>
            <person name="Sreeshan A."/>
            <person name="Augustine A."/>
        </authorList>
    </citation>
    <scope>NUCLEOTIDE SEQUENCE</scope>
    <source>
        <tissue evidence="2">Leaf</tissue>
    </source>
</reference>
<organism evidence="2">
    <name type="scientific">Rhizophora mucronata</name>
    <name type="common">Asiatic mangrove</name>
    <dbReference type="NCBI Taxonomy" id="61149"/>
    <lineage>
        <taxon>Eukaryota</taxon>
        <taxon>Viridiplantae</taxon>
        <taxon>Streptophyta</taxon>
        <taxon>Embryophyta</taxon>
        <taxon>Tracheophyta</taxon>
        <taxon>Spermatophyta</taxon>
        <taxon>Magnoliopsida</taxon>
        <taxon>eudicotyledons</taxon>
        <taxon>Gunneridae</taxon>
        <taxon>Pentapetalae</taxon>
        <taxon>rosids</taxon>
        <taxon>fabids</taxon>
        <taxon>Malpighiales</taxon>
        <taxon>Rhizophoraceae</taxon>
        <taxon>Rhizophora</taxon>
    </lineage>
</organism>
<sequence>MWVLALVFLQYVSLVGLNHKGNTSKYSFLLLSYLQCRQNFIVALLS</sequence>